<evidence type="ECO:0000256" key="1">
    <source>
        <dbReference type="ARBA" id="ARBA00004123"/>
    </source>
</evidence>
<dbReference type="Pfam" id="PF00752">
    <property type="entry name" value="XPG_N"/>
    <property type="match status" value="1"/>
</dbReference>
<evidence type="ECO:0000256" key="9">
    <source>
        <dbReference type="ARBA" id="ARBA00022769"/>
    </source>
</evidence>
<dbReference type="Gene3D" id="3.40.50.1010">
    <property type="entry name" value="5'-nuclease"/>
    <property type="match status" value="1"/>
</dbReference>
<dbReference type="CDD" id="cd09857">
    <property type="entry name" value="PIN_EXO1"/>
    <property type="match status" value="1"/>
</dbReference>
<evidence type="ECO:0000259" key="19">
    <source>
        <dbReference type="SMART" id="SM00484"/>
    </source>
</evidence>
<keyword evidence="10 17" id="KW-0378">Hydrolase</keyword>
<keyword evidence="15 17" id="KW-0234">DNA repair</keyword>
<keyword evidence="12 17" id="KW-0460">Magnesium</keyword>
<evidence type="ECO:0000313" key="21">
    <source>
        <dbReference type="Proteomes" id="UP000192223"/>
    </source>
</evidence>
<evidence type="ECO:0000256" key="2">
    <source>
        <dbReference type="ARBA" id="ARBA00010563"/>
    </source>
</evidence>
<dbReference type="OrthoDB" id="26491at2759"/>
<dbReference type="SUPFAM" id="SSF47807">
    <property type="entry name" value="5' to 3' exonuclease, C-terminal subdomain"/>
    <property type="match status" value="1"/>
</dbReference>
<evidence type="ECO:0000256" key="8">
    <source>
        <dbReference type="ARBA" id="ARBA00022763"/>
    </source>
</evidence>
<keyword evidence="14 17" id="KW-0238">DNA-binding</keyword>
<keyword evidence="21" id="KW-1185">Reference proteome</keyword>
<evidence type="ECO:0000256" key="18">
    <source>
        <dbReference type="SAM" id="MobiDB-lite"/>
    </source>
</evidence>
<dbReference type="STRING" id="224129.A0A1W4XIT1"/>
<dbReference type="Pfam" id="PF00867">
    <property type="entry name" value="XPG_I"/>
    <property type="match status" value="1"/>
</dbReference>
<keyword evidence="9 17" id="KW-0228">DNA excision</keyword>
<evidence type="ECO:0000256" key="16">
    <source>
        <dbReference type="ARBA" id="ARBA00023242"/>
    </source>
</evidence>
<name>A0A1W4XIT1_AGRPL</name>
<dbReference type="GO" id="GO:0006310">
    <property type="term" value="P:DNA recombination"/>
    <property type="evidence" value="ECO:0007669"/>
    <property type="project" value="TreeGrafter"/>
</dbReference>
<evidence type="ECO:0000256" key="12">
    <source>
        <dbReference type="ARBA" id="ARBA00022842"/>
    </source>
</evidence>
<evidence type="ECO:0000256" key="11">
    <source>
        <dbReference type="ARBA" id="ARBA00022839"/>
    </source>
</evidence>
<comment type="subcellular location">
    <subcellularLocation>
        <location evidence="1 17">Nucleus</location>
    </subcellularLocation>
</comment>
<evidence type="ECO:0000256" key="17">
    <source>
        <dbReference type="RuleBase" id="RU910737"/>
    </source>
</evidence>
<keyword evidence="11 17" id="KW-0269">Exonuclease</keyword>
<evidence type="ECO:0000256" key="5">
    <source>
        <dbReference type="ARBA" id="ARBA00022722"/>
    </source>
</evidence>
<dbReference type="GO" id="GO:0035312">
    <property type="term" value="F:5'-3' DNA exonuclease activity"/>
    <property type="evidence" value="ECO:0007669"/>
    <property type="project" value="UniProtKB-UniRule"/>
</dbReference>
<organism evidence="21 22">
    <name type="scientific">Agrilus planipennis</name>
    <name type="common">Emerald ash borer</name>
    <name type="synonym">Agrilus marcopoli</name>
    <dbReference type="NCBI Taxonomy" id="224129"/>
    <lineage>
        <taxon>Eukaryota</taxon>
        <taxon>Metazoa</taxon>
        <taxon>Ecdysozoa</taxon>
        <taxon>Arthropoda</taxon>
        <taxon>Hexapoda</taxon>
        <taxon>Insecta</taxon>
        <taxon>Pterygota</taxon>
        <taxon>Neoptera</taxon>
        <taxon>Endopterygota</taxon>
        <taxon>Coleoptera</taxon>
        <taxon>Polyphaga</taxon>
        <taxon>Elateriformia</taxon>
        <taxon>Buprestoidea</taxon>
        <taxon>Buprestidae</taxon>
        <taxon>Agrilinae</taxon>
        <taxon>Agrilus</taxon>
    </lineage>
</organism>
<dbReference type="InterPro" id="IPR037315">
    <property type="entry name" value="EXO1_H3TH"/>
</dbReference>
<comment type="function">
    <text evidence="17">5'-&gt;3' double-stranded DNA exonuclease which may also possess a cryptic 3'-&gt;5' double-stranded DNA exonuclease activity. Functions in DNA mismatch repair.</text>
</comment>
<dbReference type="GO" id="GO:0017108">
    <property type="term" value="F:5'-flap endonuclease activity"/>
    <property type="evidence" value="ECO:0007669"/>
    <property type="project" value="TreeGrafter"/>
</dbReference>
<keyword evidence="5 17" id="KW-0540">Nuclease</keyword>
<dbReference type="InterPro" id="IPR044752">
    <property type="entry name" value="PIN-like_EXO1"/>
</dbReference>
<dbReference type="SMART" id="SM00279">
    <property type="entry name" value="HhH2"/>
    <property type="match status" value="1"/>
</dbReference>
<dbReference type="AlphaFoldDB" id="A0A1W4XIT1"/>
<dbReference type="PANTHER" id="PTHR11081">
    <property type="entry name" value="FLAP ENDONUCLEASE FAMILY MEMBER"/>
    <property type="match status" value="1"/>
</dbReference>
<dbReference type="FunFam" id="3.40.50.1010:FF:000002">
    <property type="entry name" value="Exonuclease 1, putative"/>
    <property type="match status" value="1"/>
</dbReference>
<protein>
    <recommendedName>
        <fullName evidence="3 17">Exonuclease 1</fullName>
        <ecNumber evidence="17">3.1.-.-</ecNumber>
    </recommendedName>
</protein>
<dbReference type="GO" id="GO:0005634">
    <property type="term" value="C:nucleus"/>
    <property type="evidence" value="ECO:0007669"/>
    <property type="project" value="UniProtKB-SubCell"/>
</dbReference>
<dbReference type="InterPro" id="IPR008918">
    <property type="entry name" value="HhH2"/>
</dbReference>
<dbReference type="Gene3D" id="1.10.150.20">
    <property type="entry name" value="5' to 3' exonuclease, C-terminal subdomain"/>
    <property type="match status" value="1"/>
</dbReference>
<evidence type="ECO:0000259" key="20">
    <source>
        <dbReference type="SMART" id="SM00485"/>
    </source>
</evidence>
<dbReference type="SUPFAM" id="SSF88723">
    <property type="entry name" value="PIN domain-like"/>
    <property type="match status" value="1"/>
</dbReference>
<evidence type="ECO:0000256" key="3">
    <source>
        <dbReference type="ARBA" id="ARBA00020324"/>
    </source>
</evidence>
<dbReference type="InterPro" id="IPR019974">
    <property type="entry name" value="XPG_CS"/>
</dbReference>
<evidence type="ECO:0000256" key="7">
    <source>
        <dbReference type="ARBA" id="ARBA00022759"/>
    </source>
</evidence>
<keyword evidence="8 17" id="KW-0227">DNA damage</keyword>
<keyword evidence="6 17" id="KW-0479">Metal-binding</keyword>
<dbReference type="PANTHER" id="PTHR11081:SF8">
    <property type="entry name" value="EXONUCLEASE 1"/>
    <property type="match status" value="1"/>
</dbReference>
<evidence type="ECO:0000256" key="6">
    <source>
        <dbReference type="ARBA" id="ARBA00022723"/>
    </source>
</evidence>
<dbReference type="RefSeq" id="XP_018332275.1">
    <property type="nucleotide sequence ID" value="XM_018476773.2"/>
</dbReference>
<evidence type="ECO:0000256" key="15">
    <source>
        <dbReference type="ARBA" id="ARBA00023204"/>
    </source>
</evidence>
<accession>A0A1W4XIT1</accession>
<dbReference type="PRINTS" id="PR00853">
    <property type="entry name" value="XPGRADSUPER"/>
</dbReference>
<dbReference type="GO" id="GO:0046872">
    <property type="term" value="F:metal ion binding"/>
    <property type="evidence" value="ECO:0007669"/>
    <property type="project" value="UniProtKB-UniRule"/>
</dbReference>
<feature type="domain" description="XPG-I" evidence="19">
    <location>
        <begin position="138"/>
        <end position="206"/>
    </location>
</feature>
<feature type="domain" description="XPG N-terminal" evidence="20">
    <location>
        <begin position="1"/>
        <end position="99"/>
    </location>
</feature>
<evidence type="ECO:0000256" key="13">
    <source>
        <dbReference type="ARBA" id="ARBA00022881"/>
    </source>
</evidence>
<dbReference type="EC" id="3.1.-.-" evidence="17"/>
<keyword evidence="13 17" id="KW-0267">Excision nuclease</keyword>
<dbReference type="InterPro" id="IPR006084">
    <property type="entry name" value="XPG/Rad2"/>
</dbReference>
<dbReference type="SMART" id="SM00484">
    <property type="entry name" value="XPGI"/>
    <property type="match status" value="1"/>
</dbReference>
<dbReference type="GO" id="GO:0006298">
    <property type="term" value="P:mismatch repair"/>
    <property type="evidence" value="ECO:0007669"/>
    <property type="project" value="TreeGrafter"/>
</dbReference>
<dbReference type="RefSeq" id="XP_025830656.1">
    <property type="nucleotide sequence ID" value="XM_025974871.1"/>
</dbReference>
<reference evidence="22 23" key="1">
    <citation type="submission" date="2025-04" db="UniProtKB">
        <authorList>
            <consortium name="RefSeq"/>
        </authorList>
    </citation>
    <scope>IDENTIFICATION</scope>
    <source>
        <tissue evidence="22 23">Entire body</tissue>
    </source>
</reference>
<feature type="region of interest" description="Disordered" evidence="18">
    <location>
        <begin position="413"/>
        <end position="442"/>
    </location>
</feature>
<dbReference type="KEGG" id="apln:108741826"/>
<evidence type="ECO:0000256" key="4">
    <source>
        <dbReference type="ARBA" id="ARBA00022553"/>
    </source>
</evidence>
<dbReference type="PROSITE" id="PS00841">
    <property type="entry name" value="XPG_1"/>
    <property type="match status" value="1"/>
</dbReference>
<evidence type="ECO:0000313" key="22">
    <source>
        <dbReference type="RefSeq" id="XP_018332275.1"/>
    </source>
</evidence>
<keyword evidence="4" id="KW-0597">Phosphoprotein</keyword>
<dbReference type="InterPro" id="IPR029060">
    <property type="entry name" value="PIN-like_dom_sf"/>
</dbReference>
<evidence type="ECO:0000256" key="10">
    <source>
        <dbReference type="ARBA" id="ARBA00022801"/>
    </source>
</evidence>
<comment type="similarity">
    <text evidence="2 17">Belongs to the XPG/RAD2 endonuclease family. EXO1 subfamily.</text>
</comment>
<dbReference type="FunFam" id="1.10.150.20:FF:000011">
    <property type="entry name" value="exonuclease 1"/>
    <property type="match status" value="1"/>
</dbReference>
<evidence type="ECO:0000313" key="23">
    <source>
        <dbReference type="RefSeq" id="XP_025830656.1"/>
    </source>
</evidence>
<dbReference type="InterPro" id="IPR006085">
    <property type="entry name" value="XPG_DNA_repair_N"/>
</dbReference>
<proteinExistence type="inferred from homology"/>
<evidence type="ECO:0000256" key="14">
    <source>
        <dbReference type="ARBA" id="ARBA00023125"/>
    </source>
</evidence>
<dbReference type="CDD" id="cd09908">
    <property type="entry name" value="H3TH_EXO1"/>
    <property type="match status" value="1"/>
</dbReference>
<dbReference type="GeneID" id="108741826"/>
<dbReference type="InterPro" id="IPR006086">
    <property type="entry name" value="XPG-I_dom"/>
</dbReference>
<keyword evidence="7" id="KW-0255">Endonuclease</keyword>
<dbReference type="SMART" id="SM00485">
    <property type="entry name" value="XPGN"/>
    <property type="match status" value="1"/>
</dbReference>
<dbReference type="Proteomes" id="UP000192223">
    <property type="component" value="Unplaced"/>
</dbReference>
<dbReference type="GO" id="GO:0003677">
    <property type="term" value="F:DNA binding"/>
    <property type="evidence" value="ECO:0007669"/>
    <property type="project" value="UniProtKB-UniRule"/>
</dbReference>
<gene>
    <name evidence="22 23" type="primary">LOC108741826</name>
</gene>
<keyword evidence="16 17" id="KW-0539">Nucleus</keyword>
<dbReference type="InterPro" id="IPR036279">
    <property type="entry name" value="5-3_exonuclease_C_sf"/>
</dbReference>
<dbReference type="PROSITE" id="PS00842">
    <property type="entry name" value="XPG_2"/>
    <property type="match status" value="1"/>
</dbReference>
<comment type="cofactor">
    <cofactor evidence="17">
        <name>Mg(2+)</name>
        <dbReference type="ChEBI" id="CHEBI:18420"/>
    </cofactor>
    <text evidence="17">Binds 2 magnesium ions per subunit. They probably participate in the reaction catalyzed by the enzyme. May bind an additional third magnesium ion after substrate binding.</text>
</comment>
<sequence>MGITGLLPFLESISKKSHISEFRDSVVAIDAYCWLHKGSFSCSEKLVRGEETFAHIRYCLKYVNMLLNFNITPILVFDGQHLEAKKETELKRREDRKLARRRASELLALGKAHEARQYLRRCVDITHEMALQLIKACRKINVDCIVAPYEADAQLAFLNTQGIADLVITEDSDLLLFGCKKTLFKLNIDGSCIFIDHDKLCVALQMSPDAYSFDKFRYMCILSGCDYLKSLPGIGIKKAHKAFRFTHNTDITSILPRLGRYLNINNLMVTEDYIRSFMIADATFKHQIVYNPLKRQQQYLTDPDACGTKKEYLCNAGVFTNEELAFQMALGNIDPFSKKVLDNWNPDTEECRTNSIWSNNYKRKSTQKRLDNENLFSKVKQKITIIKSKEVDTKETEKEQTVYDIRLQGELNIYKSPPSKRPKLEQNEELNSQGNDDNEFVPLNPFTQNKEKRLSKFNLTTVNKAVIVKSKFFASRSRKEYSKDGRKSPSLIYNETPELGEQNEPIIEHENTTVTLEHFAKEKRKALSSVTLQYPKEYIHKESQTFNLGQFKKSSKNKLCTNNVEKDNCSDLENLTPPESSISNNISSSSNVVTYSNPQYESKFINQKDDYVEEYLGKSKSDCKSTHTFEYNNKQVESMTMEHTSGTDDLNRQNNENDKTEKVFETNTNCENLKIDFTSKLSFSQDEKSNKSILLKRSSSLSKSGWLKRCPRVGLSRNQPTLLTMFRKMETKD</sequence>